<keyword evidence="2" id="KW-0677">Repeat</keyword>
<keyword evidence="3" id="KW-0805">Transcription regulation</keyword>
<feature type="domain" description="WRKY" evidence="8">
    <location>
        <begin position="513"/>
        <end position="578"/>
    </location>
</feature>
<dbReference type="STRING" id="1088818.A0A2I0A730"/>
<organism evidence="9 10">
    <name type="scientific">Apostasia shenzhenica</name>
    <dbReference type="NCBI Taxonomy" id="1088818"/>
    <lineage>
        <taxon>Eukaryota</taxon>
        <taxon>Viridiplantae</taxon>
        <taxon>Streptophyta</taxon>
        <taxon>Embryophyta</taxon>
        <taxon>Tracheophyta</taxon>
        <taxon>Spermatophyta</taxon>
        <taxon>Magnoliopsida</taxon>
        <taxon>Liliopsida</taxon>
        <taxon>Asparagales</taxon>
        <taxon>Orchidaceae</taxon>
        <taxon>Apostasioideae</taxon>
        <taxon>Apostasia</taxon>
    </lineage>
</organism>
<dbReference type="Proteomes" id="UP000236161">
    <property type="component" value="Unassembled WGS sequence"/>
</dbReference>
<dbReference type="GO" id="GO:0005634">
    <property type="term" value="C:nucleus"/>
    <property type="evidence" value="ECO:0007669"/>
    <property type="project" value="UniProtKB-SubCell"/>
</dbReference>
<keyword evidence="6" id="KW-0539">Nucleus</keyword>
<dbReference type="EMBL" id="KZ452013">
    <property type="protein sequence ID" value="PKA51353.1"/>
    <property type="molecule type" value="Genomic_DNA"/>
</dbReference>
<keyword evidence="4" id="KW-0238">DNA-binding</keyword>
<reference evidence="9 10" key="1">
    <citation type="journal article" date="2017" name="Nature">
        <title>The Apostasia genome and the evolution of orchids.</title>
        <authorList>
            <person name="Zhang G.Q."/>
            <person name="Liu K.W."/>
            <person name="Li Z."/>
            <person name="Lohaus R."/>
            <person name="Hsiao Y.Y."/>
            <person name="Niu S.C."/>
            <person name="Wang J.Y."/>
            <person name="Lin Y.C."/>
            <person name="Xu Q."/>
            <person name="Chen L.J."/>
            <person name="Yoshida K."/>
            <person name="Fujiwara S."/>
            <person name="Wang Z.W."/>
            <person name="Zhang Y.Q."/>
            <person name="Mitsuda N."/>
            <person name="Wang M."/>
            <person name="Liu G.H."/>
            <person name="Pecoraro L."/>
            <person name="Huang H.X."/>
            <person name="Xiao X.J."/>
            <person name="Lin M."/>
            <person name="Wu X.Y."/>
            <person name="Wu W.L."/>
            <person name="Chen Y.Y."/>
            <person name="Chang S.B."/>
            <person name="Sakamoto S."/>
            <person name="Ohme-Takagi M."/>
            <person name="Yagi M."/>
            <person name="Zeng S.J."/>
            <person name="Shen C.Y."/>
            <person name="Yeh C.M."/>
            <person name="Luo Y.B."/>
            <person name="Tsai W.C."/>
            <person name="Van de Peer Y."/>
            <person name="Liu Z.J."/>
        </authorList>
    </citation>
    <scope>NUCLEOTIDE SEQUENCE [LARGE SCALE GENOMIC DNA]</scope>
    <source>
        <strain evidence="10">cv. Shenzhen</strain>
        <tissue evidence="9">Stem</tissue>
    </source>
</reference>
<dbReference type="PROSITE" id="PS50811">
    <property type="entry name" value="WRKY"/>
    <property type="match status" value="2"/>
</dbReference>
<feature type="region of interest" description="Disordered" evidence="7">
    <location>
        <begin position="359"/>
        <end position="422"/>
    </location>
</feature>
<dbReference type="FunFam" id="2.20.25.80:FF:000006">
    <property type="entry name" value="WRKY transcription factor"/>
    <property type="match status" value="1"/>
</dbReference>
<evidence type="ECO:0000256" key="2">
    <source>
        <dbReference type="ARBA" id="ARBA00022737"/>
    </source>
</evidence>
<evidence type="ECO:0000256" key="6">
    <source>
        <dbReference type="ARBA" id="ARBA00023242"/>
    </source>
</evidence>
<name>A0A2I0A730_9ASPA</name>
<dbReference type="OrthoDB" id="1923003at2759"/>
<keyword evidence="5" id="KW-0804">Transcription</keyword>
<dbReference type="FunFam" id="2.20.25.80:FF:000001">
    <property type="entry name" value="WRKY transcription factor 33"/>
    <property type="match status" value="1"/>
</dbReference>
<dbReference type="GO" id="GO:0043565">
    <property type="term" value="F:sequence-specific DNA binding"/>
    <property type="evidence" value="ECO:0007669"/>
    <property type="project" value="InterPro"/>
</dbReference>
<feature type="region of interest" description="Disordered" evidence="7">
    <location>
        <begin position="569"/>
        <end position="610"/>
    </location>
</feature>
<dbReference type="InterPro" id="IPR036576">
    <property type="entry name" value="WRKY_dom_sf"/>
</dbReference>
<evidence type="ECO:0000256" key="4">
    <source>
        <dbReference type="ARBA" id="ARBA00023125"/>
    </source>
</evidence>
<dbReference type="PANTHER" id="PTHR31221:SF338">
    <property type="entry name" value="OS08G0499300 PROTEIN"/>
    <property type="match status" value="1"/>
</dbReference>
<dbReference type="AlphaFoldDB" id="A0A2I0A730"/>
<evidence type="ECO:0000259" key="8">
    <source>
        <dbReference type="PROSITE" id="PS50811"/>
    </source>
</evidence>
<evidence type="ECO:0000256" key="7">
    <source>
        <dbReference type="SAM" id="MobiDB-lite"/>
    </source>
</evidence>
<gene>
    <name evidence="9" type="primary">WRKY2</name>
    <name evidence="9" type="ORF">AXF42_Ash002718</name>
</gene>
<feature type="compositionally biased region" description="Polar residues" evidence="7">
    <location>
        <begin position="394"/>
        <end position="411"/>
    </location>
</feature>
<comment type="subcellular location">
    <subcellularLocation>
        <location evidence="1">Nucleus</location>
    </subcellularLocation>
</comment>
<evidence type="ECO:0000313" key="9">
    <source>
        <dbReference type="EMBL" id="PKA51353.1"/>
    </source>
</evidence>
<dbReference type="Gene3D" id="2.20.25.80">
    <property type="entry name" value="WRKY domain"/>
    <property type="match status" value="2"/>
</dbReference>
<feature type="compositionally biased region" description="Low complexity" evidence="7">
    <location>
        <begin position="582"/>
        <end position="594"/>
    </location>
</feature>
<protein>
    <submittedName>
        <fullName evidence="9">Putative WRKY transcription factor 2</fullName>
    </submittedName>
</protein>
<evidence type="ECO:0000256" key="1">
    <source>
        <dbReference type="ARBA" id="ARBA00004123"/>
    </source>
</evidence>
<dbReference type="GO" id="GO:0003700">
    <property type="term" value="F:DNA-binding transcription factor activity"/>
    <property type="evidence" value="ECO:0007669"/>
    <property type="project" value="InterPro"/>
</dbReference>
<dbReference type="SMART" id="SM00774">
    <property type="entry name" value="WRKY"/>
    <property type="match status" value="2"/>
</dbReference>
<proteinExistence type="predicted"/>
<accession>A0A2I0A730</accession>
<sequence length="710" mass="78405">MEARVEPGMGGVDDNITIFSDWATSNPSSRTFASNFFDGDIMSRPFPGYGEDENEGSVKMDSEKHKLRIFSKEEGNETGLESSSVSVEPIQFTVPKSNLRGALSERMAARAGFSTLTVNTSRSRTENTIPTSPDVQSSYVLLSPGFSPTTLLESPVFLSNSMAQPSPTTGQFSFASIRDTKAVSASISTKLDKQQVEDVEAFTFPYPSSESPFFPHLENKITDQAACTLDQRTSFQSVDASLQQDINLPNSFSETCQRKGCTEDVIFDENTSEGFMPNKNSPPFTEDCKDGDTDMKGELSSIPVNTPADDGFNWRKYGQKQVKGSEFPRSYYKCTHPNCPVKKQVERSIEGNITEIIYKGSHNHPKPPPSRRSALPCSQPFSDTPSDGSDHHVLQTNFDGNQTWPNTQNGGSEWGNGGMEATSSSASIAEFCDPSNSMQMHVTSRFESSDVDAPQMLPIDEEEDDEATHGDFPGGCDEEEEMDSKRRKQDPYPIDMAASRAVREPRVVVQTTSEVDILDDGYRWRKYGQKVVKGNPNPRSYYKCTHAGCTVRKHVERASHDLKSVITTYEGKHNHDVPTARNSSHANSASSSSAGTPAPQPLTLPRGPEPAQESFMRFQSHEPIAPFGLQAAGFSFGIDHKDLGKLGFNNLHTMRPLKMPVFAQMDQYMEHYRQVNGGFMIPKGEPKEEVFSESDLPQISNSILPLGPQM</sequence>
<keyword evidence="10" id="KW-1185">Reference proteome</keyword>
<dbReference type="SUPFAM" id="SSF118290">
    <property type="entry name" value="WRKY DNA-binding domain"/>
    <property type="match status" value="2"/>
</dbReference>
<dbReference type="InterPro" id="IPR003657">
    <property type="entry name" value="WRKY_dom"/>
</dbReference>
<evidence type="ECO:0000256" key="3">
    <source>
        <dbReference type="ARBA" id="ARBA00023015"/>
    </source>
</evidence>
<dbReference type="PANTHER" id="PTHR31221">
    <property type="entry name" value="WRKY TRANSCRIPTION FACTOR PROTEIN 1-RELATED"/>
    <property type="match status" value="1"/>
</dbReference>
<evidence type="ECO:0000256" key="5">
    <source>
        <dbReference type="ARBA" id="ARBA00023163"/>
    </source>
</evidence>
<feature type="region of interest" description="Disordered" evidence="7">
    <location>
        <begin position="459"/>
        <end position="488"/>
    </location>
</feature>
<dbReference type="Pfam" id="PF03106">
    <property type="entry name" value="WRKY"/>
    <property type="match status" value="2"/>
</dbReference>
<dbReference type="InterPro" id="IPR044810">
    <property type="entry name" value="WRKY_plant"/>
</dbReference>
<evidence type="ECO:0000313" key="10">
    <source>
        <dbReference type="Proteomes" id="UP000236161"/>
    </source>
</evidence>
<feature type="domain" description="WRKY" evidence="8">
    <location>
        <begin position="309"/>
        <end position="367"/>
    </location>
</feature>